<organism evidence="2">
    <name type="scientific">marine sediment metagenome</name>
    <dbReference type="NCBI Taxonomy" id="412755"/>
    <lineage>
        <taxon>unclassified sequences</taxon>
        <taxon>metagenomes</taxon>
        <taxon>ecological metagenomes</taxon>
    </lineage>
</organism>
<keyword evidence="1" id="KW-0812">Transmembrane</keyword>
<accession>A0A0F9DGD5</accession>
<proteinExistence type="predicted"/>
<protein>
    <submittedName>
        <fullName evidence="2">Uncharacterized protein</fullName>
    </submittedName>
</protein>
<dbReference type="EMBL" id="LAZR01031748">
    <property type="protein sequence ID" value="KKL52846.1"/>
    <property type="molecule type" value="Genomic_DNA"/>
</dbReference>
<evidence type="ECO:0000313" key="2">
    <source>
        <dbReference type="EMBL" id="KKL52846.1"/>
    </source>
</evidence>
<evidence type="ECO:0000256" key="1">
    <source>
        <dbReference type="SAM" id="Phobius"/>
    </source>
</evidence>
<comment type="caution">
    <text evidence="2">The sequence shown here is derived from an EMBL/GenBank/DDBJ whole genome shotgun (WGS) entry which is preliminary data.</text>
</comment>
<feature type="transmembrane region" description="Helical" evidence="1">
    <location>
        <begin position="44"/>
        <end position="63"/>
    </location>
</feature>
<name>A0A0F9DGD5_9ZZZZ</name>
<keyword evidence="1" id="KW-0472">Membrane</keyword>
<gene>
    <name evidence="2" type="ORF">LCGC14_2281400</name>
</gene>
<dbReference type="AlphaFoldDB" id="A0A0F9DGD5"/>
<sequence>MIVTCSWCSRDLGTKSPETPGVTHTICPDCLDREFPKMKSPRRMAIEAGIILAVIIVTIWIVALKGG</sequence>
<reference evidence="2" key="1">
    <citation type="journal article" date="2015" name="Nature">
        <title>Complex archaea that bridge the gap between prokaryotes and eukaryotes.</title>
        <authorList>
            <person name="Spang A."/>
            <person name="Saw J.H."/>
            <person name="Jorgensen S.L."/>
            <person name="Zaremba-Niedzwiedzka K."/>
            <person name="Martijn J."/>
            <person name="Lind A.E."/>
            <person name="van Eijk R."/>
            <person name="Schleper C."/>
            <person name="Guy L."/>
            <person name="Ettema T.J."/>
        </authorList>
    </citation>
    <scope>NUCLEOTIDE SEQUENCE</scope>
</reference>
<keyword evidence="1" id="KW-1133">Transmembrane helix</keyword>